<dbReference type="AlphaFoldDB" id="A0A9X3NP25"/>
<dbReference type="EMBL" id="JAJAQC010000052">
    <property type="protein sequence ID" value="MDA0567259.1"/>
    <property type="molecule type" value="Genomic_DNA"/>
</dbReference>
<comment type="caution">
    <text evidence="1">The sequence shown here is derived from an EMBL/GenBank/DDBJ whole genome shotgun (WGS) entry which is preliminary data.</text>
</comment>
<accession>A0A9X3NP25</accession>
<sequence>MRIYLPSTFTGLAALLDDGHIGGAPLRAYAVTPHLSGGDRPADDEELEYEALRGAARASVRLLAADPAAPRRRAVVAAEISEAAVAAAPEADDPAAVTVAGTVPLKRVAALHVDAPEAADAIAAAAADPAAGHDDDHELLWYAVQELPDLLGRR</sequence>
<dbReference type="Pfam" id="PF21853">
    <property type="entry name" value="DUF6912"/>
    <property type="match status" value="1"/>
</dbReference>
<dbReference type="RefSeq" id="WP_270074507.1">
    <property type="nucleotide sequence ID" value="NZ_JAJAQC010000052.1"/>
</dbReference>
<evidence type="ECO:0000313" key="2">
    <source>
        <dbReference type="Proteomes" id="UP001140076"/>
    </source>
</evidence>
<gene>
    <name evidence="1" type="ORF">LG943_23495</name>
</gene>
<dbReference type="InterPro" id="IPR054206">
    <property type="entry name" value="DUF6912"/>
</dbReference>
<evidence type="ECO:0000313" key="1">
    <source>
        <dbReference type="EMBL" id="MDA0567259.1"/>
    </source>
</evidence>
<proteinExistence type="predicted"/>
<organism evidence="1 2">
    <name type="scientific">Streptomonospora mangrovi</name>
    <dbReference type="NCBI Taxonomy" id="2883123"/>
    <lineage>
        <taxon>Bacteria</taxon>
        <taxon>Bacillati</taxon>
        <taxon>Actinomycetota</taxon>
        <taxon>Actinomycetes</taxon>
        <taxon>Streptosporangiales</taxon>
        <taxon>Nocardiopsidaceae</taxon>
        <taxon>Streptomonospora</taxon>
    </lineage>
</organism>
<keyword evidence="2" id="KW-1185">Reference proteome</keyword>
<dbReference type="Proteomes" id="UP001140076">
    <property type="component" value="Unassembled WGS sequence"/>
</dbReference>
<reference evidence="1" key="1">
    <citation type="submission" date="2021-10" db="EMBL/GenBank/DDBJ databases">
        <title>Streptomonospora sp. nov., isolated from mangrove soil.</title>
        <authorList>
            <person name="Chen X."/>
            <person name="Ge X."/>
            <person name="Liu W."/>
        </authorList>
    </citation>
    <scope>NUCLEOTIDE SEQUENCE</scope>
    <source>
        <strain evidence="1">S1-112</strain>
    </source>
</reference>
<name>A0A9X3NP25_9ACTN</name>
<protein>
    <submittedName>
        <fullName evidence="1">Uncharacterized protein</fullName>
    </submittedName>
</protein>